<dbReference type="RefSeq" id="WP_126704445.1">
    <property type="nucleotide sequence ID" value="NZ_CP034593.1"/>
</dbReference>
<dbReference type="KEGG" id="flh:EJ997_10135"/>
<gene>
    <name evidence="1" type="ORF">EJ997_10135</name>
</gene>
<protein>
    <submittedName>
        <fullName evidence="1">Uncharacterized protein</fullName>
    </submittedName>
</protein>
<organism evidence="1 2">
    <name type="scientific">Flaviflexus ciconiae</name>
    <dbReference type="NCBI Taxonomy" id="2496867"/>
    <lineage>
        <taxon>Bacteria</taxon>
        <taxon>Bacillati</taxon>
        <taxon>Actinomycetota</taxon>
        <taxon>Actinomycetes</taxon>
        <taxon>Actinomycetales</taxon>
        <taxon>Actinomycetaceae</taxon>
        <taxon>Flaviflexus</taxon>
    </lineage>
</organism>
<dbReference type="AlphaFoldDB" id="A0A3Q9G564"/>
<accession>A0A3Q9G564</accession>
<evidence type="ECO:0000313" key="2">
    <source>
        <dbReference type="Proteomes" id="UP000280344"/>
    </source>
</evidence>
<keyword evidence="2" id="KW-1185">Reference proteome</keyword>
<dbReference type="EMBL" id="CP034593">
    <property type="protein sequence ID" value="AZQ77642.1"/>
    <property type="molecule type" value="Genomic_DNA"/>
</dbReference>
<sequence length="162" mass="17500">MVDYRKALPLREQSLELLQEQLESWNKVINDVGRNGGDISTLHTAWIAQCKIGIELCIRAYRELASDTKKIDSRVTVLAESLDRLTSLVEQAEPESGSVDSRSELQGELDSLRDEIKSVREDVAGKSGTGKFIESFATSFGTAAGTSIGAAAAAVGINLTNQ</sequence>
<dbReference type="Proteomes" id="UP000280344">
    <property type="component" value="Chromosome"/>
</dbReference>
<name>A0A3Q9G564_9ACTO</name>
<proteinExistence type="predicted"/>
<reference evidence="1 2" key="1">
    <citation type="submission" date="2018-12" db="EMBL/GenBank/DDBJ databases">
        <title>Complete genome sequence of Flaviflexus sp. H23T48.</title>
        <authorList>
            <person name="Bae J.-W."/>
            <person name="Lee J.-Y."/>
        </authorList>
    </citation>
    <scope>NUCLEOTIDE SEQUENCE [LARGE SCALE GENOMIC DNA]</scope>
    <source>
        <strain evidence="1 2">H23T48</strain>
    </source>
</reference>
<evidence type="ECO:0000313" key="1">
    <source>
        <dbReference type="EMBL" id="AZQ77642.1"/>
    </source>
</evidence>